<comment type="caution">
    <text evidence="1">The sequence shown here is derived from an EMBL/GenBank/DDBJ whole genome shotgun (WGS) entry which is preliminary data.</text>
</comment>
<evidence type="ECO:0000313" key="1">
    <source>
        <dbReference type="EMBL" id="PIT47893.1"/>
    </source>
</evidence>
<dbReference type="SUPFAM" id="SSF88697">
    <property type="entry name" value="PUA domain-like"/>
    <property type="match status" value="1"/>
</dbReference>
<gene>
    <name evidence="1" type="ORF">BHC46_06355</name>
</gene>
<proteinExistence type="predicted"/>
<accession>A0A2N9XHT8</accession>
<dbReference type="Gene3D" id="3.10.590.10">
    <property type="entry name" value="ph1033 like domains"/>
    <property type="match status" value="1"/>
</dbReference>
<name>A0A2N9XHT8_9NEIS</name>
<sequence length="367" mass="42390">MAYYTNIFSPETYQAFTHSDKTVSGFRARQRSLTEKIKAGDIFICYLTRLSRWCGLLEVVDGPYEDSTPLFLASDDPFIIRFHVRVKVWLPFPQAIPMYTDQIWQHLSFTQNIEKNSKGWTGLLRNSLNKINEKDGKLLMRCLLQQHDIAADYPLNEQDQKKLKTHTVNRTDKVVEVSVPSDNDLVDDEAPNQTPEVRESIKMQALLAQIGACMGMKIWLPKADRSRVLKEWKKGTEALLEKLPLNYDETTLSTIEQIDVIWLKGRAITRAFEVEHTTSVYSGILRMADLLALQPNMNINLHIVAPDSRQEKVFQEIRRPVFSLLDSGPLSERCSYIPYRNLKDLSKVKHLDRMTDAVLEDYTEHEE</sequence>
<dbReference type="RefSeq" id="WP_100139170.1">
    <property type="nucleotide sequence ID" value="NZ_MEIP01000014.1"/>
</dbReference>
<dbReference type="InterPro" id="IPR015947">
    <property type="entry name" value="PUA-like_sf"/>
</dbReference>
<organism evidence="1 2">
    <name type="scientific">Snodgrassella alvi</name>
    <dbReference type="NCBI Taxonomy" id="1196083"/>
    <lineage>
        <taxon>Bacteria</taxon>
        <taxon>Pseudomonadati</taxon>
        <taxon>Pseudomonadota</taxon>
        <taxon>Betaproteobacteria</taxon>
        <taxon>Neisseriales</taxon>
        <taxon>Neisseriaceae</taxon>
        <taxon>Snodgrassella</taxon>
    </lineage>
</organism>
<reference evidence="1 2" key="1">
    <citation type="journal article" date="2017" name="MBio">
        <title>Type VI secretion-mediated competition in the bee gut microbiome.</title>
        <authorList>
            <person name="Steele M.I."/>
            <person name="Kwong W.K."/>
            <person name="Powell J.E."/>
            <person name="Whiteley M."/>
            <person name="Moran N.A."/>
        </authorList>
    </citation>
    <scope>NUCLEOTIDE SEQUENCE [LARGE SCALE GENOMIC DNA]</scope>
    <source>
        <strain evidence="1 2">Ruf1-X</strain>
    </source>
</reference>
<dbReference type="Proteomes" id="UP000229970">
    <property type="component" value="Unassembled WGS sequence"/>
</dbReference>
<protein>
    <submittedName>
        <fullName evidence="1">Uncharacterized protein</fullName>
    </submittedName>
</protein>
<dbReference type="AlphaFoldDB" id="A0A2N9XHT8"/>
<dbReference type="EMBL" id="MEIP01000014">
    <property type="protein sequence ID" value="PIT47893.1"/>
    <property type="molecule type" value="Genomic_DNA"/>
</dbReference>
<evidence type="ECO:0000313" key="2">
    <source>
        <dbReference type="Proteomes" id="UP000229970"/>
    </source>
</evidence>